<evidence type="ECO:0000313" key="6">
    <source>
        <dbReference type="EMBL" id="CAB5007786.1"/>
    </source>
</evidence>
<dbReference type="InterPro" id="IPR015797">
    <property type="entry name" value="NUDIX_hydrolase-like_dom_sf"/>
</dbReference>
<gene>
    <name evidence="6" type="ORF">UFOPK4057_00712</name>
</gene>
<keyword evidence="4" id="KW-0460">Magnesium</keyword>
<dbReference type="EMBL" id="CAFBPC010000147">
    <property type="protein sequence ID" value="CAB5007786.1"/>
    <property type="molecule type" value="Genomic_DNA"/>
</dbReference>
<evidence type="ECO:0000256" key="3">
    <source>
        <dbReference type="ARBA" id="ARBA00022801"/>
    </source>
</evidence>
<protein>
    <submittedName>
        <fullName evidence="6">Unannotated protein</fullName>
    </submittedName>
</protein>
<dbReference type="SUPFAM" id="SSF55811">
    <property type="entry name" value="Nudix"/>
    <property type="match status" value="1"/>
</dbReference>
<dbReference type="GO" id="GO:0046872">
    <property type="term" value="F:metal ion binding"/>
    <property type="evidence" value="ECO:0007669"/>
    <property type="project" value="UniProtKB-KW"/>
</dbReference>
<dbReference type="InterPro" id="IPR024195">
    <property type="entry name" value="NUDIX_hydrolase_YfcD_pred"/>
</dbReference>
<sequence>MENRTDARPENSPPEMVEEVDAAGNVLRLVSRREMRAEGLRHRSVFIAVMSEAGQILVHRRAETKDVWPGWWDLAVGGVLSPGESFEDGARREVAEELGLAAASLEPLGSGAYSDATVSLLAGCFVCRTEGPFTFADGEITEAHWVSQEELPIWLGAKPFLPDSVALVLPRLWRE</sequence>
<feature type="domain" description="Nudix hydrolase" evidence="5">
    <location>
        <begin position="40"/>
        <end position="168"/>
    </location>
</feature>
<evidence type="ECO:0000256" key="1">
    <source>
        <dbReference type="ARBA" id="ARBA00001946"/>
    </source>
</evidence>
<evidence type="ECO:0000256" key="4">
    <source>
        <dbReference type="ARBA" id="ARBA00022842"/>
    </source>
</evidence>
<keyword evidence="2" id="KW-0479">Metal-binding</keyword>
<dbReference type="PANTHER" id="PTHR10885">
    <property type="entry name" value="ISOPENTENYL-DIPHOSPHATE DELTA-ISOMERASE"/>
    <property type="match status" value="1"/>
</dbReference>
<dbReference type="PROSITE" id="PS00893">
    <property type="entry name" value="NUDIX_BOX"/>
    <property type="match status" value="1"/>
</dbReference>
<reference evidence="6" key="1">
    <citation type="submission" date="2020-05" db="EMBL/GenBank/DDBJ databases">
        <authorList>
            <person name="Chiriac C."/>
            <person name="Salcher M."/>
            <person name="Ghai R."/>
            <person name="Kavagutti S V."/>
        </authorList>
    </citation>
    <scope>NUCLEOTIDE SEQUENCE</scope>
</reference>
<evidence type="ECO:0000256" key="2">
    <source>
        <dbReference type="ARBA" id="ARBA00022723"/>
    </source>
</evidence>
<dbReference type="PIRSF" id="PIRSF017340">
    <property type="entry name" value="Nudix_hydro"/>
    <property type="match status" value="1"/>
</dbReference>
<dbReference type="AlphaFoldDB" id="A0A6J7PR06"/>
<evidence type="ECO:0000259" key="5">
    <source>
        <dbReference type="PROSITE" id="PS51462"/>
    </source>
</evidence>
<dbReference type="PROSITE" id="PS51462">
    <property type="entry name" value="NUDIX"/>
    <property type="match status" value="1"/>
</dbReference>
<dbReference type="Gene3D" id="3.90.79.10">
    <property type="entry name" value="Nucleoside Triphosphate Pyrophosphohydrolase"/>
    <property type="match status" value="1"/>
</dbReference>
<dbReference type="InterPro" id="IPR000086">
    <property type="entry name" value="NUDIX_hydrolase_dom"/>
</dbReference>
<dbReference type="Pfam" id="PF00293">
    <property type="entry name" value="NUDIX"/>
    <property type="match status" value="1"/>
</dbReference>
<dbReference type="GO" id="GO:0016817">
    <property type="term" value="F:hydrolase activity, acting on acid anhydrides"/>
    <property type="evidence" value="ECO:0007669"/>
    <property type="project" value="InterPro"/>
</dbReference>
<keyword evidence="3" id="KW-0378">Hydrolase</keyword>
<accession>A0A6J7PR06</accession>
<organism evidence="6">
    <name type="scientific">freshwater metagenome</name>
    <dbReference type="NCBI Taxonomy" id="449393"/>
    <lineage>
        <taxon>unclassified sequences</taxon>
        <taxon>metagenomes</taxon>
        <taxon>ecological metagenomes</taxon>
    </lineage>
</organism>
<comment type="cofactor">
    <cofactor evidence="1">
        <name>Mg(2+)</name>
        <dbReference type="ChEBI" id="CHEBI:18420"/>
    </cofactor>
</comment>
<dbReference type="PANTHER" id="PTHR10885:SF0">
    <property type="entry name" value="ISOPENTENYL-DIPHOSPHATE DELTA-ISOMERASE"/>
    <property type="match status" value="1"/>
</dbReference>
<dbReference type="InterPro" id="IPR020084">
    <property type="entry name" value="NUDIX_hydrolase_CS"/>
</dbReference>
<name>A0A6J7PR06_9ZZZZ</name>
<proteinExistence type="predicted"/>